<evidence type="ECO:0000313" key="15">
    <source>
        <dbReference type="Proteomes" id="UP000245207"/>
    </source>
</evidence>
<comment type="cofactor">
    <cofactor evidence="1">
        <name>FMN</name>
        <dbReference type="ChEBI" id="CHEBI:58210"/>
    </cofactor>
</comment>
<proteinExistence type="inferred from homology"/>
<name>A0A2U1P3F6_ARTAN</name>
<reference evidence="14 15" key="1">
    <citation type="journal article" date="2018" name="Mol. Plant">
        <title>The genome of Artemisia annua provides insight into the evolution of Asteraceae family and artemisinin biosynthesis.</title>
        <authorList>
            <person name="Shen Q."/>
            <person name="Zhang L."/>
            <person name="Liao Z."/>
            <person name="Wang S."/>
            <person name="Yan T."/>
            <person name="Shi P."/>
            <person name="Liu M."/>
            <person name="Fu X."/>
            <person name="Pan Q."/>
            <person name="Wang Y."/>
            <person name="Lv Z."/>
            <person name="Lu X."/>
            <person name="Zhang F."/>
            <person name="Jiang W."/>
            <person name="Ma Y."/>
            <person name="Chen M."/>
            <person name="Hao X."/>
            <person name="Li L."/>
            <person name="Tang Y."/>
            <person name="Lv G."/>
            <person name="Zhou Y."/>
            <person name="Sun X."/>
            <person name="Brodelius P.E."/>
            <person name="Rose J.K.C."/>
            <person name="Tang K."/>
        </authorList>
    </citation>
    <scope>NUCLEOTIDE SEQUENCE [LARGE SCALE GENOMIC DNA]</scope>
    <source>
        <strain evidence="15">cv. Huhao1</strain>
        <tissue evidence="14">Leaf</tissue>
    </source>
</reference>
<evidence type="ECO:0000256" key="8">
    <source>
        <dbReference type="ARBA" id="ARBA00023002"/>
    </source>
</evidence>
<evidence type="ECO:0000259" key="13">
    <source>
        <dbReference type="Pfam" id="PF03358"/>
    </source>
</evidence>
<dbReference type="Gene3D" id="3.40.50.360">
    <property type="match status" value="1"/>
</dbReference>
<feature type="domain" description="NADPH-dependent FMN reductase-like" evidence="13">
    <location>
        <begin position="7"/>
        <end position="152"/>
    </location>
</feature>
<dbReference type="SUPFAM" id="SSF52218">
    <property type="entry name" value="Flavoproteins"/>
    <property type="match status" value="1"/>
</dbReference>
<evidence type="ECO:0000256" key="1">
    <source>
        <dbReference type="ARBA" id="ARBA00001917"/>
    </source>
</evidence>
<dbReference type="EMBL" id="PKPP01001739">
    <property type="protein sequence ID" value="PWA80304.1"/>
    <property type="molecule type" value="Genomic_DNA"/>
</dbReference>
<dbReference type="AlphaFoldDB" id="A0A2U1P3F6"/>
<dbReference type="InterPro" id="IPR050712">
    <property type="entry name" value="NAD(P)H-dep_reductase"/>
</dbReference>
<keyword evidence="15" id="KW-1185">Reference proteome</keyword>
<sequence length="192" mass="20925">MAAKPIIKVAAICGSLRKASYNAGLLRSVVELSESIDGISVEYLDISSLPMLNTDLEVDGKYPPVVEAFRQKILTSDCYLFASPENNYSVTAPLKNALDWASRPPNVWADKAAAVISAGGGFGGGRSQYHLRQIGVFLDLHFINKPEFVLNAFQPPAKFDNDGNLIDPQAKERLKAVLLSLMAFTLRLQQGN</sequence>
<dbReference type="OrthoDB" id="68575at2759"/>
<dbReference type="STRING" id="35608.A0A2U1P3F6"/>
<evidence type="ECO:0000256" key="5">
    <source>
        <dbReference type="ARBA" id="ARBA00022630"/>
    </source>
</evidence>
<dbReference type="GO" id="GO:0010181">
    <property type="term" value="F:FMN binding"/>
    <property type="evidence" value="ECO:0007669"/>
    <property type="project" value="TreeGrafter"/>
</dbReference>
<evidence type="ECO:0000256" key="2">
    <source>
        <dbReference type="ARBA" id="ARBA00005990"/>
    </source>
</evidence>
<evidence type="ECO:0000256" key="6">
    <source>
        <dbReference type="ARBA" id="ARBA00022643"/>
    </source>
</evidence>
<comment type="similarity">
    <text evidence="2">Belongs to the SsuE family.</text>
</comment>
<comment type="catalytic activity">
    <reaction evidence="10">
        <text>a quinone + NADH + H(+) = a quinol + NAD(+)</text>
        <dbReference type="Rhea" id="RHEA:46160"/>
        <dbReference type="ChEBI" id="CHEBI:15378"/>
        <dbReference type="ChEBI" id="CHEBI:24646"/>
        <dbReference type="ChEBI" id="CHEBI:57540"/>
        <dbReference type="ChEBI" id="CHEBI:57945"/>
        <dbReference type="ChEBI" id="CHEBI:132124"/>
        <dbReference type="EC" id="1.6.5.2"/>
    </reaction>
</comment>
<dbReference type="GO" id="GO:0005829">
    <property type="term" value="C:cytosol"/>
    <property type="evidence" value="ECO:0007669"/>
    <property type="project" value="TreeGrafter"/>
</dbReference>
<accession>A0A2U1P3F6</accession>
<keyword evidence="9" id="KW-0520">NAD</keyword>
<dbReference type="InterPro" id="IPR029039">
    <property type="entry name" value="Flavoprotein-like_sf"/>
</dbReference>
<keyword evidence="8" id="KW-0560">Oxidoreductase</keyword>
<evidence type="ECO:0000256" key="9">
    <source>
        <dbReference type="ARBA" id="ARBA00023027"/>
    </source>
</evidence>
<dbReference type="InterPro" id="IPR005025">
    <property type="entry name" value="FMN_Rdtase-like_dom"/>
</dbReference>
<evidence type="ECO:0000313" key="14">
    <source>
        <dbReference type="EMBL" id="PWA80304.1"/>
    </source>
</evidence>
<protein>
    <recommendedName>
        <fullName evidence="4">NAD(P)H dehydrogenase (quinone)</fullName>
        <ecNumber evidence="4">1.6.5.2</ecNumber>
    </recommendedName>
</protein>
<keyword evidence="7" id="KW-0521">NADP</keyword>
<comment type="catalytic activity">
    <reaction evidence="11">
        <text>a quinone + NADPH + H(+) = a quinol + NADP(+)</text>
        <dbReference type="Rhea" id="RHEA:46164"/>
        <dbReference type="ChEBI" id="CHEBI:15378"/>
        <dbReference type="ChEBI" id="CHEBI:24646"/>
        <dbReference type="ChEBI" id="CHEBI:57783"/>
        <dbReference type="ChEBI" id="CHEBI:58349"/>
        <dbReference type="ChEBI" id="CHEBI:132124"/>
        <dbReference type="EC" id="1.6.5.2"/>
    </reaction>
</comment>
<gene>
    <name evidence="14" type="ORF">CTI12_AA196900</name>
</gene>
<evidence type="ECO:0000256" key="11">
    <source>
        <dbReference type="ARBA" id="ARBA00048983"/>
    </source>
</evidence>
<dbReference type="PANTHER" id="PTHR30543:SF21">
    <property type="entry name" value="NAD(P)H-DEPENDENT FMN REDUCTASE LOT6"/>
    <property type="match status" value="1"/>
</dbReference>
<dbReference type="EC" id="1.6.5.2" evidence="4"/>
<organism evidence="14 15">
    <name type="scientific">Artemisia annua</name>
    <name type="common">Sweet wormwood</name>
    <dbReference type="NCBI Taxonomy" id="35608"/>
    <lineage>
        <taxon>Eukaryota</taxon>
        <taxon>Viridiplantae</taxon>
        <taxon>Streptophyta</taxon>
        <taxon>Embryophyta</taxon>
        <taxon>Tracheophyta</taxon>
        <taxon>Spermatophyta</taxon>
        <taxon>Magnoliopsida</taxon>
        <taxon>eudicotyledons</taxon>
        <taxon>Gunneridae</taxon>
        <taxon>Pentapetalae</taxon>
        <taxon>asterids</taxon>
        <taxon>campanulids</taxon>
        <taxon>Asterales</taxon>
        <taxon>Asteraceae</taxon>
        <taxon>Asteroideae</taxon>
        <taxon>Anthemideae</taxon>
        <taxon>Artemisiinae</taxon>
        <taxon>Artemisia</taxon>
    </lineage>
</organism>
<dbReference type="Proteomes" id="UP000245207">
    <property type="component" value="Unassembled WGS sequence"/>
</dbReference>
<dbReference type="FunFam" id="3.40.50.360:FF:000031">
    <property type="entry name" value="NADPH:quinone oxidoreductase"/>
    <property type="match status" value="1"/>
</dbReference>
<evidence type="ECO:0000256" key="12">
    <source>
        <dbReference type="ARBA" id="ARBA00057099"/>
    </source>
</evidence>
<dbReference type="PANTHER" id="PTHR30543">
    <property type="entry name" value="CHROMATE REDUCTASE"/>
    <property type="match status" value="1"/>
</dbReference>
<keyword evidence="5" id="KW-0285">Flavoprotein</keyword>
<evidence type="ECO:0000256" key="7">
    <source>
        <dbReference type="ARBA" id="ARBA00022857"/>
    </source>
</evidence>
<dbReference type="Pfam" id="PF03358">
    <property type="entry name" value="FMN_red"/>
    <property type="match status" value="1"/>
</dbReference>
<evidence type="ECO:0000256" key="10">
    <source>
        <dbReference type="ARBA" id="ARBA00047678"/>
    </source>
</evidence>
<evidence type="ECO:0000256" key="3">
    <source>
        <dbReference type="ARBA" id="ARBA00011881"/>
    </source>
</evidence>
<dbReference type="GO" id="GO:0003955">
    <property type="term" value="F:NAD(P)H dehydrogenase (quinone) activity"/>
    <property type="evidence" value="ECO:0007669"/>
    <property type="project" value="UniProtKB-EC"/>
</dbReference>
<evidence type="ECO:0000256" key="4">
    <source>
        <dbReference type="ARBA" id="ARBA00012648"/>
    </source>
</evidence>
<comment type="caution">
    <text evidence="14">The sequence shown here is derived from an EMBL/GenBank/DDBJ whole genome shotgun (WGS) entry which is preliminary data.</text>
</comment>
<keyword evidence="6" id="KW-0288">FMN</keyword>
<comment type="function">
    <text evidence="12">The enzyme apparently serves as a quinone reductase in connection with conjugation reactions of hydroquinones involved in detoxification pathways.</text>
</comment>
<comment type="subunit">
    <text evidence="3">Homotetramer.</text>
</comment>